<keyword evidence="1 10" id="KW-1003">Cell membrane</keyword>
<evidence type="ECO:0000256" key="2">
    <source>
        <dbReference type="ARBA" id="ARBA00022516"/>
    </source>
</evidence>
<keyword evidence="2 10" id="KW-0444">Lipid biosynthesis</keyword>
<dbReference type="InterPro" id="IPR003811">
    <property type="entry name" value="G3P_acylTferase_PlsY"/>
</dbReference>
<dbReference type="Proteomes" id="UP001223586">
    <property type="component" value="Unassembled WGS sequence"/>
</dbReference>
<evidence type="ECO:0000256" key="4">
    <source>
        <dbReference type="ARBA" id="ARBA00022692"/>
    </source>
</evidence>
<feature type="transmembrane region" description="Helical" evidence="10">
    <location>
        <begin position="6"/>
        <end position="23"/>
    </location>
</feature>
<keyword evidence="4 10" id="KW-0812">Transmembrane</keyword>
<evidence type="ECO:0000313" key="11">
    <source>
        <dbReference type="EMBL" id="MDQ0175639.1"/>
    </source>
</evidence>
<comment type="subcellular location">
    <subcellularLocation>
        <location evidence="10">Cell membrane</location>
        <topology evidence="10">Multi-pass membrane protein</topology>
    </subcellularLocation>
</comment>
<feature type="transmembrane region" description="Helical" evidence="10">
    <location>
        <begin position="52"/>
        <end position="74"/>
    </location>
</feature>
<proteinExistence type="inferred from homology"/>
<evidence type="ECO:0000256" key="5">
    <source>
        <dbReference type="ARBA" id="ARBA00022989"/>
    </source>
</evidence>
<evidence type="ECO:0000256" key="10">
    <source>
        <dbReference type="HAMAP-Rule" id="MF_01043"/>
    </source>
</evidence>
<protein>
    <recommendedName>
        <fullName evidence="10">Glycerol-3-phosphate acyltransferase</fullName>
    </recommendedName>
    <alternativeName>
        <fullName evidence="10">Acyl-PO4 G3P acyltransferase</fullName>
    </alternativeName>
    <alternativeName>
        <fullName evidence="10">Acyl-phosphate--glycerol-3-phosphate acyltransferase</fullName>
    </alternativeName>
    <alternativeName>
        <fullName evidence="10">G3P acyltransferase</fullName>
        <shortName evidence="10">GPAT</shortName>
        <ecNumber evidence="10">2.3.1.275</ecNumber>
    </alternativeName>
    <alternativeName>
        <fullName evidence="10">Lysophosphatidic acid synthase</fullName>
        <shortName evidence="10">LPA synthase</shortName>
    </alternativeName>
</protein>
<keyword evidence="7 10" id="KW-0472">Membrane</keyword>
<dbReference type="HAMAP" id="MF_01043">
    <property type="entry name" value="PlsY"/>
    <property type="match status" value="1"/>
</dbReference>
<keyword evidence="5 10" id="KW-1133">Transmembrane helix</keyword>
<organism evidence="11 12">
    <name type="scientific">Bacillus chungangensis</name>
    <dbReference type="NCBI Taxonomy" id="587633"/>
    <lineage>
        <taxon>Bacteria</taxon>
        <taxon>Bacillati</taxon>
        <taxon>Bacillota</taxon>
        <taxon>Bacilli</taxon>
        <taxon>Bacillales</taxon>
        <taxon>Bacillaceae</taxon>
        <taxon>Bacillus</taxon>
    </lineage>
</organism>
<comment type="catalytic activity">
    <reaction evidence="10">
        <text>an acyl phosphate + sn-glycerol 3-phosphate = a 1-acyl-sn-glycero-3-phosphate + phosphate</text>
        <dbReference type="Rhea" id="RHEA:34075"/>
        <dbReference type="ChEBI" id="CHEBI:43474"/>
        <dbReference type="ChEBI" id="CHEBI:57597"/>
        <dbReference type="ChEBI" id="CHEBI:57970"/>
        <dbReference type="ChEBI" id="CHEBI:59918"/>
        <dbReference type="EC" id="2.3.1.275"/>
    </reaction>
</comment>
<comment type="caution">
    <text evidence="11">The sequence shown here is derived from an EMBL/GenBank/DDBJ whole genome shotgun (WGS) entry which is preliminary data.</text>
</comment>
<dbReference type="Pfam" id="PF02660">
    <property type="entry name" value="G3P_acyltransf"/>
    <property type="match status" value="1"/>
</dbReference>
<keyword evidence="11" id="KW-0012">Acyltransferase</keyword>
<keyword evidence="3 10" id="KW-0808">Transferase</keyword>
<dbReference type="SMART" id="SM01207">
    <property type="entry name" value="G3P_acyltransf"/>
    <property type="match status" value="1"/>
</dbReference>
<feature type="transmembrane region" description="Helical" evidence="10">
    <location>
        <begin position="80"/>
        <end position="100"/>
    </location>
</feature>
<evidence type="ECO:0000256" key="7">
    <source>
        <dbReference type="ARBA" id="ARBA00023136"/>
    </source>
</evidence>
<feature type="transmembrane region" description="Helical" evidence="10">
    <location>
        <begin position="112"/>
        <end position="135"/>
    </location>
</feature>
<comment type="subunit">
    <text evidence="10">Probably interacts with PlsX.</text>
</comment>
<keyword evidence="9 10" id="KW-1208">Phospholipid metabolism</keyword>
<feature type="transmembrane region" description="Helical" evidence="10">
    <location>
        <begin position="147"/>
        <end position="175"/>
    </location>
</feature>
<dbReference type="RefSeq" id="WP_307228123.1">
    <property type="nucleotide sequence ID" value="NZ_JAUSTT010000007.1"/>
</dbReference>
<dbReference type="PANTHER" id="PTHR30309">
    <property type="entry name" value="INNER MEMBRANE PROTEIN YGIH"/>
    <property type="match status" value="1"/>
</dbReference>
<gene>
    <name evidence="10" type="primary">plsY</name>
    <name evidence="11" type="ORF">J2S08_001473</name>
</gene>
<name>A0ABT9WRB8_9BACI</name>
<dbReference type="GO" id="GO:0004366">
    <property type="term" value="F:glycerol-3-phosphate O-acyltransferase activity"/>
    <property type="evidence" value="ECO:0007669"/>
    <property type="project" value="UniProtKB-EC"/>
</dbReference>
<evidence type="ECO:0000256" key="3">
    <source>
        <dbReference type="ARBA" id="ARBA00022679"/>
    </source>
</evidence>
<dbReference type="EC" id="2.3.1.275" evidence="10"/>
<evidence type="ECO:0000256" key="8">
    <source>
        <dbReference type="ARBA" id="ARBA00023209"/>
    </source>
</evidence>
<comment type="similarity">
    <text evidence="10">Belongs to the PlsY family.</text>
</comment>
<keyword evidence="6 10" id="KW-0443">Lipid metabolism</keyword>
<reference evidence="11 12" key="1">
    <citation type="submission" date="2023-07" db="EMBL/GenBank/DDBJ databases">
        <title>Genomic Encyclopedia of Type Strains, Phase IV (KMG-IV): sequencing the most valuable type-strain genomes for metagenomic binning, comparative biology and taxonomic classification.</title>
        <authorList>
            <person name="Goeker M."/>
        </authorList>
    </citation>
    <scope>NUCLEOTIDE SEQUENCE [LARGE SCALE GENOMIC DNA]</scope>
    <source>
        <strain evidence="11 12">DSM 23837</strain>
    </source>
</reference>
<evidence type="ECO:0000256" key="1">
    <source>
        <dbReference type="ARBA" id="ARBA00022475"/>
    </source>
</evidence>
<dbReference type="PANTHER" id="PTHR30309:SF0">
    <property type="entry name" value="GLYCEROL-3-PHOSPHATE ACYLTRANSFERASE-RELATED"/>
    <property type="match status" value="1"/>
</dbReference>
<comment type="pathway">
    <text evidence="10">Lipid metabolism; phospholipid metabolism.</text>
</comment>
<accession>A0ABT9WRB8</accession>
<evidence type="ECO:0000313" key="12">
    <source>
        <dbReference type="Proteomes" id="UP001223586"/>
    </source>
</evidence>
<evidence type="ECO:0000256" key="9">
    <source>
        <dbReference type="ARBA" id="ARBA00023264"/>
    </source>
</evidence>
<keyword evidence="12" id="KW-1185">Reference proteome</keyword>
<evidence type="ECO:0000256" key="6">
    <source>
        <dbReference type="ARBA" id="ARBA00023098"/>
    </source>
</evidence>
<comment type="function">
    <text evidence="10">Catalyzes the transfer of an acyl group from acyl-phosphate (acyl-PO(4)) to glycerol-3-phosphate (G3P) to form lysophosphatidic acid (LPA). This enzyme utilizes acyl-phosphate as fatty acyl donor, but not acyl-CoA or acyl-ACP.</text>
</comment>
<dbReference type="EMBL" id="JAUSTT010000007">
    <property type="protein sequence ID" value="MDQ0175639.1"/>
    <property type="molecule type" value="Genomic_DNA"/>
</dbReference>
<sequence length="193" mass="21377">MKGLILLIVAYLIGSVMTGHLLSKYYQHGNMKTEGSGNIGARNAGRLYGKKAFIITFIGDALKGVLVIVLASSFDFTVEWQLLALLAAICGHIYPITLGFHGGKGMSTFIGGFLTFSPQLFCVFLGVFLVLFLITRSLTVAGMAAMFFMPFIFILFPFSYFTFFISAAMSLLIIFKHRENLQEKINSRKGMRL</sequence>
<keyword evidence="8 10" id="KW-0594">Phospholipid biosynthesis</keyword>